<evidence type="ECO:0000313" key="2">
    <source>
        <dbReference type="Proteomes" id="UP001055879"/>
    </source>
</evidence>
<name>A0ACB8YGA0_ARCLA</name>
<proteinExistence type="predicted"/>
<protein>
    <submittedName>
        <fullName evidence="1">Uncharacterized protein</fullName>
    </submittedName>
</protein>
<accession>A0ACB8YGA0</accession>
<evidence type="ECO:0000313" key="1">
    <source>
        <dbReference type="EMBL" id="KAI3684105.1"/>
    </source>
</evidence>
<gene>
    <name evidence="1" type="ORF">L6452_33324</name>
</gene>
<sequence length="95" mass="10662">MQSKVNLSSNSLGVVCFELMLSAMTLTPYLKLTMRNPQTIANECGQTVRKCVFLVISRAPNFHRPPIFETSFSPALPECLQGSLSFLESRIWSFC</sequence>
<dbReference type="EMBL" id="CM042058">
    <property type="protein sequence ID" value="KAI3684105.1"/>
    <property type="molecule type" value="Genomic_DNA"/>
</dbReference>
<reference evidence="1 2" key="2">
    <citation type="journal article" date="2022" name="Mol. Ecol. Resour.">
        <title>The genomes of chicory, endive, great burdock and yacon provide insights into Asteraceae paleo-polyploidization history and plant inulin production.</title>
        <authorList>
            <person name="Fan W."/>
            <person name="Wang S."/>
            <person name="Wang H."/>
            <person name="Wang A."/>
            <person name="Jiang F."/>
            <person name="Liu H."/>
            <person name="Zhao H."/>
            <person name="Xu D."/>
            <person name="Zhang Y."/>
        </authorList>
    </citation>
    <scope>NUCLEOTIDE SEQUENCE [LARGE SCALE GENOMIC DNA]</scope>
    <source>
        <strain evidence="2">cv. Niubang</strain>
    </source>
</reference>
<keyword evidence="2" id="KW-1185">Reference proteome</keyword>
<comment type="caution">
    <text evidence="1">The sequence shown here is derived from an EMBL/GenBank/DDBJ whole genome shotgun (WGS) entry which is preliminary data.</text>
</comment>
<reference evidence="2" key="1">
    <citation type="journal article" date="2022" name="Mol. Ecol. Resour.">
        <title>The genomes of chicory, endive, great burdock and yacon provide insights into Asteraceae palaeo-polyploidization history and plant inulin production.</title>
        <authorList>
            <person name="Fan W."/>
            <person name="Wang S."/>
            <person name="Wang H."/>
            <person name="Wang A."/>
            <person name="Jiang F."/>
            <person name="Liu H."/>
            <person name="Zhao H."/>
            <person name="Xu D."/>
            <person name="Zhang Y."/>
        </authorList>
    </citation>
    <scope>NUCLEOTIDE SEQUENCE [LARGE SCALE GENOMIC DNA]</scope>
    <source>
        <strain evidence="2">cv. Niubang</strain>
    </source>
</reference>
<organism evidence="1 2">
    <name type="scientific">Arctium lappa</name>
    <name type="common">Greater burdock</name>
    <name type="synonym">Lappa major</name>
    <dbReference type="NCBI Taxonomy" id="4217"/>
    <lineage>
        <taxon>Eukaryota</taxon>
        <taxon>Viridiplantae</taxon>
        <taxon>Streptophyta</taxon>
        <taxon>Embryophyta</taxon>
        <taxon>Tracheophyta</taxon>
        <taxon>Spermatophyta</taxon>
        <taxon>Magnoliopsida</taxon>
        <taxon>eudicotyledons</taxon>
        <taxon>Gunneridae</taxon>
        <taxon>Pentapetalae</taxon>
        <taxon>asterids</taxon>
        <taxon>campanulids</taxon>
        <taxon>Asterales</taxon>
        <taxon>Asteraceae</taxon>
        <taxon>Carduoideae</taxon>
        <taxon>Cardueae</taxon>
        <taxon>Arctiinae</taxon>
        <taxon>Arctium</taxon>
    </lineage>
</organism>
<dbReference type="Proteomes" id="UP001055879">
    <property type="component" value="Linkage Group LG12"/>
</dbReference>